<keyword evidence="2" id="KW-0433">Leucine-rich repeat</keyword>
<dbReference type="PANTHER" id="PTHR48008">
    <property type="entry name" value="LEUCINE-RICH REPEAT RECEPTOR-LIKE PROTEIN KINASE IMK3-RELATED"/>
    <property type="match status" value="1"/>
</dbReference>
<dbReference type="InterPro" id="IPR001245">
    <property type="entry name" value="Ser-Thr/Tyr_kinase_cat_dom"/>
</dbReference>
<evidence type="ECO:0000313" key="8">
    <source>
        <dbReference type="Proteomes" id="UP001227230"/>
    </source>
</evidence>
<dbReference type="Gene3D" id="1.10.510.10">
    <property type="entry name" value="Transferase(Phosphotransferase) domain 1"/>
    <property type="match status" value="1"/>
</dbReference>
<comment type="subcellular location">
    <subcellularLocation>
        <location evidence="1">Membrane</location>
    </subcellularLocation>
</comment>
<evidence type="ECO:0000259" key="5">
    <source>
        <dbReference type="Pfam" id="PF07714"/>
    </source>
</evidence>
<accession>A0ABY9DTY5</accession>
<dbReference type="Gene3D" id="3.80.10.10">
    <property type="entry name" value="Ribonuclease Inhibitor"/>
    <property type="match status" value="1"/>
</dbReference>
<organism evidence="7 8">
    <name type="scientific">Vitis vinifera</name>
    <name type="common">Grape</name>
    <dbReference type="NCBI Taxonomy" id="29760"/>
    <lineage>
        <taxon>Eukaryota</taxon>
        <taxon>Viridiplantae</taxon>
        <taxon>Streptophyta</taxon>
        <taxon>Embryophyta</taxon>
        <taxon>Tracheophyta</taxon>
        <taxon>Spermatophyta</taxon>
        <taxon>Magnoliopsida</taxon>
        <taxon>eudicotyledons</taxon>
        <taxon>Gunneridae</taxon>
        <taxon>Pentapetalae</taxon>
        <taxon>rosids</taxon>
        <taxon>Vitales</taxon>
        <taxon>Vitaceae</taxon>
        <taxon>Viteae</taxon>
        <taxon>Vitis</taxon>
    </lineage>
</organism>
<reference evidence="7 8" key="1">
    <citation type="journal article" date="2023" name="Hortic Res">
        <title>The complete reference genome for grapevine (Vitis vinifera L.) genetics and breeding.</title>
        <authorList>
            <person name="Shi X."/>
            <person name="Cao S."/>
            <person name="Wang X."/>
            <person name="Huang S."/>
            <person name="Wang Y."/>
            <person name="Liu Z."/>
            <person name="Liu W."/>
            <person name="Leng X."/>
            <person name="Peng Y."/>
            <person name="Wang N."/>
            <person name="Wang Y."/>
            <person name="Ma Z."/>
            <person name="Xu X."/>
            <person name="Zhang F."/>
            <person name="Xue H."/>
            <person name="Zhong H."/>
            <person name="Wang Y."/>
            <person name="Zhang K."/>
            <person name="Velt A."/>
            <person name="Avia K."/>
            <person name="Holtgrawe D."/>
            <person name="Grimplet J."/>
            <person name="Matus J.T."/>
            <person name="Ware D."/>
            <person name="Wu X."/>
            <person name="Wang H."/>
            <person name="Liu C."/>
            <person name="Fang Y."/>
            <person name="Rustenholz C."/>
            <person name="Cheng Z."/>
            <person name="Xiao H."/>
            <person name="Zhou Y."/>
        </authorList>
    </citation>
    <scope>NUCLEOTIDE SEQUENCE [LARGE SCALE GENOMIC DNA]</scope>
    <source>
        <strain evidence="8">cv. Pinot noir / PN40024</strain>
        <tissue evidence="7">Leaf</tissue>
    </source>
</reference>
<evidence type="ECO:0000259" key="6">
    <source>
        <dbReference type="Pfam" id="PF08263"/>
    </source>
</evidence>
<evidence type="ECO:0000256" key="4">
    <source>
        <dbReference type="SAM" id="SignalP"/>
    </source>
</evidence>
<feature type="domain" description="Leucine-rich repeat-containing N-terminal plant-type" evidence="6">
    <location>
        <begin position="34"/>
        <end position="74"/>
    </location>
</feature>
<protein>
    <recommendedName>
        <fullName evidence="9">Leucine-rich repeat-containing N-terminal plant-type domain-containing protein</fullName>
    </recommendedName>
</protein>
<evidence type="ECO:0000256" key="2">
    <source>
        <dbReference type="ARBA" id="ARBA00022614"/>
    </source>
</evidence>
<sequence length="238" mass="26339">MGNDFVITILVRLLLVHGFTTMSCSVICSSATNPTDQEALLAFKSQITFKSDDPLVSNWTTEASFCTWVGVSCSSHRQRVTALNLSFMGFQGTISPCIGNLSFLTVLDLSNNSIHGQLPETVEYGSEGRVSTKGDVYSYGIMLMETFTRKKPTHEMFVGGLSLRQWVDSSFPDLIMEVVDANLLARDQNNTNGNLQTCLLSIMGLGLQCSLDSPEQRLDMKEVVVRLSKIRQQYISQT</sequence>
<feature type="signal peptide" evidence="4">
    <location>
        <begin position="1"/>
        <end position="18"/>
    </location>
</feature>
<keyword evidence="3" id="KW-0677">Repeat</keyword>
<dbReference type="InterPro" id="IPR013210">
    <property type="entry name" value="LRR_N_plant-typ"/>
</dbReference>
<dbReference type="Pfam" id="PF00560">
    <property type="entry name" value="LRR_1"/>
    <property type="match status" value="1"/>
</dbReference>
<dbReference type="PANTHER" id="PTHR48008:SF14">
    <property type="entry name" value="PROTEIN KINASE DOMAIN-CONTAINING PROTEIN"/>
    <property type="match status" value="1"/>
</dbReference>
<evidence type="ECO:0000313" key="7">
    <source>
        <dbReference type="EMBL" id="WKA10421.1"/>
    </source>
</evidence>
<dbReference type="InterPro" id="IPR011009">
    <property type="entry name" value="Kinase-like_dom_sf"/>
</dbReference>
<dbReference type="InterPro" id="IPR001611">
    <property type="entry name" value="Leu-rich_rpt"/>
</dbReference>
<dbReference type="SUPFAM" id="SSF52058">
    <property type="entry name" value="L domain-like"/>
    <property type="match status" value="1"/>
</dbReference>
<feature type="chain" id="PRO_5046487835" description="Leucine-rich repeat-containing N-terminal plant-type domain-containing protein" evidence="4">
    <location>
        <begin position="19"/>
        <end position="238"/>
    </location>
</feature>
<dbReference type="Pfam" id="PF07714">
    <property type="entry name" value="PK_Tyr_Ser-Thr"/>
    <property type="match status" value="1"/>
</dbReference>
<gene>
    <name evidence="7" type="ORF">VitviT2T_027992</name>
</gene>
<evidence type="ECO:0000256" key="3">
    <source>
        <dbReference type="ARBA" id="ARBA00022737"/>
    </source>
</evidence>
<keyword evidence="8" id="KW-1185">Reference proteome</keyword>
<keyword evidence="4" id="KW-0732">Signal</keyword>
<dbReference type="InterPro" id="IPR032675">
    <property type="entry name" value="LRR_dom_sf"/>
</dbReference>
<dbReference type="SUPFAM" id="SSF56112">
    <property type="entry name" value="Protein kinase-like (PK-like)"/>
    <property type="match status" value="1"/>
</dbReference>
<evidence type="ECO:0000256" key="1">
    <source>
        <dbReference type="ARBA" id="ARBA00004370"/>
    </source>
</evidence>
<dbReference type="InterPro" id="IPR052451">
    <property type="entry name" value="Ser/Thr_kinase-like"/>
</dbReference>
<evidence type="ECO:0008006" key="9">
    <source>
        <dbReference type="Google" id="ProtNLM"/>
    </source>
</evidence>
<dbReference type="Pfam" id="PF08263">
    <property type="entry name" value="LRRNT_2"/>
    <property type="match status" value="1"/>
</dbReference>
<dbReference type="Proteomes" id="UP001227230">
    <property type="component" value="Chromosome 18"/>
</dbReference>
<name>A0ABY9DTY5_VITVI</name>
<feature type="domain" description="Serine-threonine/tyrosine-protein kinase catalytic" evidence="5">
    <location>
        <begin position="123"/>
        <end position="226"/>
    </location>
</feature>
<proteinExistence type="predicted"/>
<dbReference type="EMBL" id="CP126665">
    <property type="protein sequence ID" value="WKA10421.1"/>
    <property type="molecule type" value="Genomic_DNA"/>
</dbReference>